<dbReference type="EMBL" id="PEYC01000039">
    <property type="protein sequence ID" value="PIS40028.1"/>
    <property type="molecule type" value="Genomic_DNA"/>
</dbReference>
<sequence>MPIDFRKLRILLERYCNLQFINYHIAIPARSDDVFRGTEIFLQKISSSVTLKKKLLKYTPVAGKFMKKADTDVEITLDTVRNIDNLNVVIIVSGDSDFLELKNYVVHDKKKNILFVGYEENMAWELRQCWHLYVNRIKNEVAFQ</sequence>
<dbReference type="Pfam" id="PF01936">
    <property type="entry name" value="NYN"/>
    <property type="match status" value="1"/>
</dbReference>
<evidence type="ECO:0000259" key="1">
    <source>
        <dbReference type="Pfam" id="PF01936"/>
    </source>
</evidence>
<organism evidence="2 3">
    <name type="scientific">Candidatus Nealsonbacteria bacterium CG08_land_8_20_14_0_20_36_22</name>
    <dbReference type="NCBI Taxonomy" id="1974704"/>
    <lineage>
        <taxon>Bacteria</taxon>
        <taxon>Candidatus Nealsoniibacteriota</taxon>
    </lineage>
</organism>
<dbReference type="InterPro" id="IPR021139">
    <property type="entry name" value="NYN"/>
</dbReference>
<feature type="domain" description="NYN" evidence="1">
    <location>
        <begin position="3"/>
        <end position="128"/>
    </location>
</feature>
<reference evidence="3" key="1">
    <citation type="submission" date="2017-09" db="EMBL/GenBank/DDBJ databases">
        <title>Depth-based differentiation of microbial function through sediment-hosted aquifers and enrichment of novel symbionts in the deep terrestrial subsurface.</title>
        <authorList>
            <person name="Probst A.J."/>
            <person name="Ladd B."/>
            <person name="Jarett J.K."/>
            <person name="Geller-Mcgrath D.E."/>
            <person name="Sieber C.M.K."/>
            <person name="Emerson J.B."/>
            <person name="Anantharaman K."/>
            <person name="Thomas B.C."/>
            <person name="Malmstrom R."/>
            <person name="Stieglmeier M."/>
            <person name="Klingl A."/>
            <person name="Woyke T."/>
            <person name="Ryan C.M."/>
            <person name="Banfield J.F."/>
        </authorList>
    </citation>
    <scope>NUCLEOTIDE SEQUENCE [LARGE SCALE GENOMIC DNA]</scope>
</reference>
<gene>
    <name evidence="2" type="ORF">COT32_01970</name>
</gene>
<evidence type="ECO:0000313" key="2">
    <source>
        <dbReference type="EMBL" id="PIS40028.1"/>
    </source>
</evidence>
<dbReference type="Gene3D" id="3.40.50.1010">
    <property type="entry name" value="5'-nuclease"/>
    <property type="match status" value="1"/>
</dbReference>
<dbReference type="AlphaFoldDB" id="A0A2H0YNG5"/>
<evidence type="ECO:0000313" key="3">
    <source>
        <dbReference type="Proteomes" id="UP000231472"/>
    </source>
</evidence>
<name>A0A2H0YNG5_9BACT</name>
<comment type="caution">
    <text evidence="2">The sequence shown here is derived from an EMBL/GenBank/DDBJ whole genome shotgun (WGS) entry which is preliminary data.</text>
</comment>
<proteinExistence type="predicted"/>
<dbReference type="Proteomes" id="UP000231472">
    <property type="component" value="Unassembled WGS sequence"/>
</dbReference>
<dbReference type="GO" id="GO:0004540">
    <property type="term" value="F:RNA nuclease activity"/>
    <property type="evidence" value="ECO:0007669"/>
    <property type="project" value="InterPro"/>
</dbReference>
<protein>
    <recommendedName>
        <fullName evidence="1">NYN domain-containing protein</fullName>
    </recommendedName>
</protein>
<accession>A0A2H0YNG5</accession>